<reference evidence="6 7" key="1">
    <citation type="submission" date="2019-09" db="EMBL/GenBank/DDBJ databases">
        <title>Prosopis cineraria nodule microbiome.</title>
        <authorList>
            <person name="Chaluvadi S.R."/>
            <person name="Ali R."/>
            <person name="Wang X."/>
        </authorList>
    </citation>
    <scope>NUCLEOTIDE SEQUENCE [LARGE SCALE GENOMIC DNA]</scope>
    <source>
        <strain evidence="6 7">BG1</strain>
    </source>
</reference>
<dbReference type="GO" id="GO:0008234">
    <property type="term" value="F:cysteine-type peptidase activity"/>
    <property type="evidence" value="ECO:0007669"/>
    <property type="project" value="UniProtKB-KW"/>
</dbReference>
<dbReference type="Proteomes" id="UP000326659">
    <property type="component" value="Chromosome"/>
</dbReference>
<gene>
    <name evidence="6" type="ORF">F1C79_01915</name>
</gene>
<keyword evidence="7" id="KW-1185">Reference proteome</keyword>
<dbReference type="PROSITE" id="PS51935">
    <property type="entry name" value="NLPC_P60"/>
    <property type="match status" value="1"/>
</dbReference>
<dbReference type="InterPro" id="IPR038765">
    <property type="entry name" value="Papain-like_cys_pep_sf"/>
</dbReference>
<evidence type="ECO:0000256" key="1">
    <source>
        <dbReference type="ARBA" id="ARBA00007074"/>
    </source>
</evidence>
<keyword evidence="3" id="KW-0378">Hydrolase</keyword>
<dbReference type="Pfam" id="PF00877">
    <property type="entry name" value="NLPC_P60"/>
    <property type="match status" value="1"/>
</dbReference>
<dbReference type="GO" id="GO:0006508">
    <property type="term" value="P:proteolysis"/>
    <property type="evidence" value="ECO:0007669"/>
    <property type="project" value="UniProtKB-KW"/>
</dbReference>
<evidence type="ECO:0000313" key="7">
    <source>
        <dbReference type="Proteomes" id="UP000326659"/>
    </source>
</evidence>
<dbReference type="SUPFAM" id="SSF54001">
    <property type="entry name" value="Cysteine proteinases"/>
    <property type="match status" value="1"/>
</dbReference>
<dbReference type="InterPro" id="IPR000064">
    <property type="entry name" value="NLP_P60_dom"/>
</dbReference>
<dbReference type="EMBL" id="CP043626">
    <property type="protein sequence ID" value="QEY70515.1"/>
    <property type="molecule type" value="Genomic_DNA"/>
</dbReference>
<sequence>MKRSEIVDAAMATLRTPFMHQGRIAGLALDCVGLYVHVCQVLGIDCIDTTGYARDPYDGTLERELDRQPCLERISLSDAREGDILAMRISKAPQHIAIHAGLIGGHPYIIHSSEEAGHVCHHRVDSTWRHRILLAYRFKGVEE</sequence>
<evidence type="ECO:0000313" key="6">
    <source>
        <dbReference type="EMBL" id="QEY70515.1"/>
    </source>
</evidence>
<evidence type="ECO:0000256" key="4">
    <source>
        <dbReference type="ARBA" id="ARBA00022807"/>
    </source>
</evidence>
<proteinExistence type="inferred from homology"/>
<dbReference type="RefSeq" id="WP_151186340.1">
    <property type="nucleotide sequence ID" value="NZ_CP043626.1"/>
</dbReference>
<dbReference type="AlphaFoldDB" id="A0A9X7MWC0"/>
<organism evidence="6 7">
    <name type="scientific">Pseudomonas denitrificans</name>
    <dbReference type="NCBI Taxonomy" id="43306"/>
    <lineage>
        <taxon>Bacteria</taxon>
        <taxon>Pseudomonadati</taxon>
        <taxon>Pseudomonadota</taxon>
        <taxon>Gammaproteobacteria</taxon>
        <taxon>Pseudomonadales</taxon>
        <taxon>Pseudomonadaceae</taxon>
        <taxon>Halopseudomonas</taxon>
    </lineage>
</organism>
<name>A0A9X7MWC0_PSEDE</name>
<accession>A0A9X7MWC0</accession>
<keyword evidence="4" id="KW-0788">Thiol protease</keyword>
<evidence type="ECO:0000256" key="2">
    <source>
        <dbReference type="ARBA" id="ARBA00022670"/>
    </source>
</evidence>
<dbReference type="OrthoDB" id="6058745at2"/>
<dbReference type="KEGG" id="pden:F1C79_01915"/>
<protein>
    <recommendedName>
        <fullName evidence="5">NlpC/P60 domain-containing protein</fullName>
    </recommendedName>
</protein>
<evidence type="ECO:0000256" key="3">
    <source>
        <dbReference type="ARBA" id="ARBA00022801"/>
    </source>
</evidence>
<feature type="domain" description="NlpC/P60" evidence="5">
    <location>
        <begin position="1"/>
        <end position="139"/>
    </location>
</feature>
<comment type="similarity">
    <text evidence="1">Belongs to the peptidase C40 family.</text>
</comment>
<dbReference type="Gene3D" id="3.90.1720.10">
    <property type="entry name" value="endopeptidase domain like (from Nostoc punctiforme)"/>
    <property type="match status" value="1"/>
</dbReference>
<evidence type="ECO:0000259" key="5">
    <source>
        <dbReference type="PROSITE" id="PS51935"/>
    </source>
</evidence>
<keyword evidence="2" id="KW-0645">Protease</keyword>